<evidence type="ECO:0000313" key="6">
    <source>
        <dbReference type="EMBL" id="QEL10498.1"/>
    </source>
</evidence>
<dbReference type="GO" id="GO:0051731">
    <property type="term" value="F:polynucleotide 5'-hydroxyl-kinase activity"/>
    <property type="evidence" value="ECO:0007669"/>
    <property type="project" value="InterPro"/>
</dbReference>
<dbReference type="Proteomes" id="UP000322553">
    <property type="component" value="Chromosome"/>
</dbReference>
<keyword evidence="1" id="KW-0808">Transferase</keyword>
<organism evidence="6 7">
    <name type="scientific">Kushneria phosphatilytica</name>
    <dbReference type="NCBI Taxonomy" id="657387"/>
    <lineage>
        <taxon>Bacteria</taxon>
        <taxon>Pseudomonadati</taxon>
        <taxon>Pseudomonadota</taxon>
        <taxon>Gammaproteobacteria</taxon>
        <taxon>Oceanospirillales</taxon>
        <taxon>Halomonadaceae</taxon>
        <taxon>Kushneria</taxon>
    </lineage>
</organism>
<dbReference type="GO" id="GO:0005524">
    <property type="term" value="F:ATP binding"/>
    <property type="evidence" value="ECO:0007669"/>
    <property type="project" value="UniProtKB-KW"/>
</dbReference>
<keyword evidence="2" id="KW-0547">Nucleotide-binding</keyword>
<dbReference type="OrthoDB" id="5800600at2"/>
<protein>
    <recommendedName>
        <fullName evidence="5">Clp1 P-loop domain-containing protein</fullName>
    </recommendedName>
</protein>
<evidence type="ECO:0000313" key="7">
    <source>
        <dbReference type="Proteomes" id="UP000322553"/>
    </source>
</evidence>
<evidence type="ECO:0000256" key="2">
    <source>
        <dbReference type="ARBA" id="ARBA00022741"/>
    </source>
</evidence>
<dbReference type="PANTHER" id="PTHR12755:SF3">
    <property type="entry name" value="POLYNUCLEOTIDE 5'-HYDROXYL-KINASE NOL9"/>
    <property type="match status" value="1"/>
</dbReference>
<name>A0A5C0ZWY4_9GAMM</name>
<evidence type="ECO:0000259" key="5">
    <source>
        <dbReference type="Pfam" id="PF16575"/>
    </source>
</evidence>
<dbReference type="InterPro" id="IPR027417">
    <property type="entry name" value="P-loop_NTPase"/>
</dbReference>
<evidence type="ECO:0000256" key="4">
    <source>
        <dbReference type="ARBA" id="ARBA00022840"/>
    </source>
</evidence>
<dbReference type="GO" id="GO:0006396">
    <property type="term" value="P:RNA processing"/>
    <property type="evidence" value="ECO:0007669"/>
    <property type="project" value="InterPro"/>
</dbReference>
<dbReference type="Gene3D" id="3.40.50.300">
    <property type="entry name" value="P-loop containing nucleotide triphosphate hydrolases"/>
    <property type="match status" value="1"/>
</dbReference>
<dbReference type="InterPro" id="IPR032319">
    <property type="entry name" value="CLP1_P"/>
</dbReference>
<dbReference type="InterPro" id="IPR045116">
    <property type="entry name" value="Clp1/Grc3"/>
</dbReference>
<dbReference type="Pfam" id="PF16575">
    <property type="entry name" value="CLP1_P"/>
    <property type="match status" value="1"/>
</dbReference>
<keyword evidence="4" id="KW-0067">ATP-binding</keyword>
<keyword evidence="7" id="KW-1185">Reference proteome</keyword>
<dbReference type="PANTHER" id="PTHR12755">
    <property type="entry name" value="CLEAVAGE/POLYADENYLATION FACTOR IA SUBUNIT CLP1P"/>
    <property type="match status" value="1"/>
</dbReference>
<dbReference type="AlphaFoldDB" id="A0A5C0ZWY4"/>
<accession>A0A5C0ZWY4</accession>
<dbReference type="KEGG" id="kuy:FY550_04645"/>
<evidence type="ECO:0000256" key="3">
    <source>
        <dbReference type="ARBA" id="ARBA00022777"/>
    </source>
</evidence>
<sequence>MNGPAIFGWAGPLLLLSPATGLTAFIHTPQGHWMTVDETEIRLPAGWQTAIEQILANGGGRVLVLGAVDSGKSTFCRALMAAADRRACTYTLVDTDPGQKMVGPPATLSRSQPTTPDRLAAIAFVGTTSAAEALSGVRQGLPRLMKHHGQTTLTVINTSGLLSGRGRALKATVIDAARPQLIVVLGDDPALDAILQPHRRLPVLRLAASPHARRRGRNERRRARMAAFAEYFGEAAHAVTLPLKCARWQGDREPIPRQLVGLADQNGQDRALGVILERPDQSGVSLLAPECDISAIRLLRPGRLLLSESWEAMPIGID</sequence>
<evidence type="ECO:0000256" key="1">
    <source>
        <dbReference type="ARBA" id="ARBA00022679"/>
    </source>
</evidence>
<gene>
    <name evidence="6" type="ORF">FY550_04645</name>
</gene>
<keyword evidence="3" id="KW-0418">Kinase</keyword>
<dbReference type="EMBL" id="CP043420">
    <property type="protein sequence ID" value="QEL10498.1"/>
    <property type="molecule type" value="Genomic_DNA"/>
</dbReference>
<dbReference type="SUPFAM" id="SSF52540">
    <property type="entry name" value="P-loop containing nucleoside triphosphate hydrolases"/>
    <property type="match status" value="1"/>
</dbReference>
<reference evidence="6 7" key="1">
    <citation type="submission" date="2019-08" db="EMBL/GenBank/DDBJ databases">
        <title>Complete genome sequence of Kushneria sp. YCWA18, a halophilic phosphate-solubilizing bacterium isolated from Daqiao saltern in China.</title>
        <authorList>
            <person name="Du G.-X."/>
            <person name="Qu L.-Y."/>
        </authorList>
    </citation>
    <scope>NUCLEOTIDE SEQUENCE [LARGE SCALE GENOMIC DNA]</scope>
    <source>
        <strain evidence="6 7">YCWA18</strain>
    </source>
</reference>
<feature type="domain" description="Clp1 P-loop" evidence="5">
    <location>
        <begin position="66"/>
        <end position="232"/>
    </location>
</feature>
<proteinExistence type="predicted"/>